<dbReference type="PANTHER" id="PTHR37943">
    <property type="entry name" value="PROTEIN VES"/>
    <property type="match status" value="1"/>
</dbReference>
<dbReference type="Proteomes" id="UP001306592">
    <property type="component" value="Unassembled WGS sequence"/>
</dbReference>
<accession>A0ABU8DCJ9</accession>
<proteinExistence type="predicted"/>
<protein>
    <submittedName>
        <fullName evidence="1">HutD family protein</fullName>
    </submittedName>
</protein>
<dbReference type="Gene3D" id="2.60.120.10">
    <property type="entry name" value="Jelly Rolls"/>
    <property type="match status" value="1"/>
</dbReference>
<dbReference type="InterPro" id="IPR014710">
    <property type="entry name" value="RmlC-like_jellyroll"/>
</dbReference>
<dbReference type="CDD" id="cd20293">
    <property type="entry name" value="cupin_HutD_N"/>
    <property type="match status" value="1"/>
</dbReference>
<dbReference type="InterPro" id="IPR011051">
    <property type="entry name" value="RmlC_Cupin_sf"/>
</dbReference>
<keyword evidence="2" id="KW-1185">Reference proteome</keyword>
<name>A0ABU8DCJ9_ERWAP</name>
<dbReference type="PANTHER" id="PTHR37943:SF1">
    <property type="entry name" value="PROTEIN VES"/>
    <property type="match status" value="1"/>
</dbReference>
<dbReference type="EMBL" id="JBANEI010000001">
    <property type="protein sequence ID" value="MEI2680545.1"/>
    <property type="molecule type" value="Genomic_DNA"/>
</dbReference>
<dbReference type="InterPro" id="IPR010282">
    <property type="entry name" value="Uncharacterised_HutD/Ves"/>
</dbReference>
<reference evidence="1 2" key="1">
    <citation type="submission" date="2024-02" db="EMBL/GenBank/DDBJ databases">
        <title>First report Erwinia aphidicola in onion in Chile.</title>
        <authorList>
            <person name="Valenzuela M."/>
            <person name="Pena M."/>
            <person name="Dutta B."/>
        </authorList>
    </citation>
    <scope>NUCLEOTIDE SEQUENCE [LARGE SCALE GENOMIC DNA]</scope>
    <source>
        <strain evidence="1 2">QCJ3A</strain>
    </source>
</reference>
<dbReference type="RefSeq" id="WP_191149920.1">
    <property type="nucleotide sequence ID" value="NZ_JACXBP010000005.1"/>
</dbReference>
<evidence type="ECO:0000313" key="1">
    <source>
        <dbReference type="EMBL" id="MEI2680545.1"/>
    </source>
</evidence>
<gene>
    <name evidence="1" type="ORF">V8N49_02555</name>
</gene>
<sequence>MIRRYDSQQLPVSRWRNGGGETREIISYPPGVVDFDWRISIATIASDGDFSTFPGIDRIITLLSGDVALYRQGALIQHLALNQPFAFPGEEAIAARLAGGCSTDFNIMARRSRYQPAAGIATQRFAPQDEVSGVVYVIAGEWQCADGVLDAGQGAWWGEGAGEFIPLSENAQLLWGTLKAKVSRSLAG</sequence>
<dbReference type="SUPFAM" id="SSF51182">
    <property type="entry name" value="RmlC-like cupins"/>
    <property type="match status" value="1"/>
</dbReference>
<comment type="caution">
    <text evidence="1">The sequence shown here is derived from an EMBL/GenBank/DDBJ whole genome shotgun (WGS) entry which is preliminary data.</text>
</comment>
<dbReference type="Pfam" id="PF05962">
    <property type="entry name" value="HutD"/>
    <property type="match status" value="1"/>
</dbReference>
<evidence type="ECO:0000313" key="2">
    <source>
        <dbReference type="Proteomes" id="UP001306592"/>
    </source>
</evidence>
<organism evidence="1 2">
    <name type="scientific">Erwinia aphidicola</name>
    <dbReference type="NCBI Taxonomy" id="68334"/>
    <lineage>
        <taxon>Bacteria</taxon>
        <taxon>Pseudomonadati</taxon>
        <taxon>Pseudomonadota</taxon>
        <taxon>Gammaproteobacteria</taxon>
        <taxon>Enterobacterales</taxon>
        <taxon>Erwiniaceae</taxon>
        <taxon>Erwinia</taxon>
    </lineage>
</organism>